<evidence type="ECO:0000256" key="1">
    <source>
        <dbReference type="SAM" id="MobiDB-lite"/>
    </source>
</evidence>
<proteinExistence type="predicted"/>
<dbReference type="GeneID" id="81369339"/>
<evidence type="ECO:0000256" key="2">
    <source>
        <dbReference type="SAM" id="Phobius"/>
    </source>
</evidence>
<feature type="compositionally biased region" description="Low complexity" evidence="1">
    <location>
        <begin position="71"/>
        <end position="80"/>
    </location>
</feature>
<gene>
    <name evidence="3" type="ORF">N7509_005722</name>
</gene>
<organism evidence="3 4">
    <name type="scientific">Penicillium cosmopolitanum</name>
    <dbReference type="NCBI Taxonomy" id="1131564"/>
    <lineage>
        <taxon>Eukaryota</taxon>
        <taxon>Fungi</taxon>
        <taxon>Dikarya</taxon>
        <taxon>Ascomycota</taxon>
        <taxon>Pezizomycotina</taxon>
        <taxon>Eurotiomycetes</taxon>
        <taxon>Eurotiomycetidae</taxon>
        <taxon>Eurotiales</taxon>
        <taxon>Aspergillaceae</taxon>
        <taxon>Penicillium</taxon>
    </lineage>
</organism>
<dbReference type="Proteomes" id="UP001147747">
    <property type="component" value="Unassembled WGS sequence"/>
</dbReference>
<sequence length="176" mass="18179">MAIEDTFEDMGASIINLNFINGTSTYCCGTPIIDGENIVCPFGKDSFEIDDGEILTGHTALANVTSLSASTNSSSNSSISCPPIQTSTPSSSGSHDVALGAGLGVPLGVIALGSLVWGFMERKRANNLSKAVANSTAPATGFIGHPVNAEFPAKTVSSGPSELDTNRRMPELEARD</sequence>
<keyword evidence="2" id="KW-1133">Transmembrane helix</keyword>
<accession>A0A9X0BAC7</accession>
<evidence type="ECO:0000313" key="3">
    <source>
        <dbReference type="EMBL" id="KAJ5397609.1"/>
    </source>
</evidence>
<feature type="region of interest" description="Disordered" evidence="1">
    <location>
        <begin position="71"/>
        <end position="93"/>
    </location>
</feature>
<feature type="compositionally biased region" description="Basic and acidic residues" evidence="1">
    <location>
        <begin position="164"/>
        <end position="176"/>
    </location>
</feature>
<reference evidence="3" key="1">
    <citation type="submission" date="2022-12" db="EMBL/GenBank/DDBJ databases">
        <authorList>
            <person name="Petersen C."/>
        </authorList>
    </citation>
    <scope>NUCLEOTIDE SEQUENCE</scope>
    <source>
        <strain evidence="3">IBT 29677</strain>
    </source>
</reference>
<keyword evidence="4" id="KW-1185">Reference proteome</keyword>
<feature type="transmembrane region" description="Helical" evidence="2">
    <location>
        <begin position="97"/>
        <end position="120"/>
    </location>
</feature>
<protein>
    <submittedName>
        <fullName evidence="3">Uncharacterized protein</fullName>
    </submittedName>
</protein>
<keyword evidence="2" id="KW-0472">Membrane</keyword>
<dbReference type="OrthoDB" id="5215637at2759"/>
<dbReference type="AlphaFoldDB" id="A0A9X0BAC7"/>
<feature type="region of interest" description="Disordered" evidence="1">
    <location>
        <begin position="153"/>
        <end position="176"/>
    </location>
</feature>
<comment type="caution">
    <text evidence="3">The sequence shown here is derived from an EMBL/GenBank/DDBJ whole genome shotgun (WGS) entry which is preliminary data.</text>
</comment>
<dbReference type="EMBL" id="JAPZBU010000006">
    <property type="protein sequence ID" value="KAJ5397609.1"/>
    <property type="molecule type" value="Genomic_DNA"/>
</dbReference>
<name>A0A9X0BAC7_9EURO</name>
<evidence type="ECO:0000313" key="4">
    <source>
        <dbReference type="Proteomes" id="UP001147747"/>
    </source>
</evidence>
<feature type="compositionally biased region" description="Polar residues" evidence="1">
    <location>
        <begin position="83"/>
        <end position="93"/>
    </location>
</feature>
<keyword evidence="2" id="KW-0812">Transmembrane</keyword>
<reference evidence="3" key="2">
    <citation type="journal article" date="2023" name="IMA Fungus">
        <title>Comparative genomic study of the Penicillium genus elucidates a diverse pangenome and 15 lateral gene transfer events.</title>
        <authorList>
            <person name="Petersen C."/>
            <person name="Sorensen T."/>
            <person name="Nielsen M.R."/>
            <person name="Sondergaard T.E."/>
            <person name="Sorensen J.L."/>
            <person name="Fitzpatrick D.A."/>
            <person name="Frisvad J.C."/>
            <person name="Nielsen K.L."/>
        </authorList>
    </citation>
    <scope>NUCLEOTIDE SEQUENCE</scope>
    <source>
        <strain evidence="3">IBT 29677</strain>
    </source>
</reference>
<dbReference type="RefSeq" id="XP_056489661.1">
    <property type="nucleotide sequence ID" value="XM_056630359.1"/>
</dbReference>